<dbReference type="Gene3D" id="3.40.50.2000">
    <property type="entry name" value="Glycogen Phosphorylase B"/>
    <property type="match status" value="2"/>
</dbReference>
<evidence type="ECO:0000313" key="4">
    <source>
        <dbReference type="Proteomes" id="UP001519288"/>
    </source>
</evidence>
<dbReference type="InterPro" id="IPR001296">
    <property type="entry name" value="Glyco_trans_1"/>
</dbReference>
<sequence>MKKILFLLTGLDYAGAENQVVQLCRALRARNYTVHLISMVRPSAYIDELEEMDVNIQTLHMRKGIADPRAIFRLKRMIVDYRPDVIHSHMVHANLLARLTRVFVHIPLLICTAHSINEGGVLRNLLYRMTDPFCDLTTNVSQEAVNRYIEIKAAPEHKIVYMPNGINMERFIRSEEDGQSIREELQLGEGFIWTAAGRLAPEKDYETMLKAFAQVLLKFPDSKLLIAGIGPLRGALEELCHILEIAPSVRFLGIRSDISRLMSVADAYVLSSKWEGLPMVLLEASASSLPIVATDVGGNREVVREGINGYLAPAGHPESLAVCMLRMMAHSSSTLAEMGRAGREYVSRTYNINTIVERWERIYEQEDIRPLSS</sequence>
<dbReference type="PANTHER" id="PTHR12526">
    <property type="entry name" value="GLYCOSYLTRANSFERASE"/>
    <property type="match status" value="1"/>
</dbReference>
<keyword evidence="4" id="KW-1185">Reference proteome</keyword>
<protein>
    <submittedName>
        <fullName evidence="3">Glycosyltransferase involved in cell wall biosynthesis</fullName>
    </submittedName>
</protein>
<gene>
    <name evidence="3" type="ORF">J2Z69_003002</name>
</gene>
<evidence type="ECO:0000313" key="3">
    <source>
        <dbReference type="EMBL" id="MBP2001946.1"/>
    </source>
</evidence>
<dbReference type="SUPFAM" id="SSF53756">
    <property type="entry name" value="UDP-Glycosyltransferase/glycogen phosphorylase"/>
    <property type="match status" value="1"/>
</dbReference>
<dbReference type="RefSeq" id="WP_209864159.1">
    <property type="nucleotide sequence ID" value="NZ_JAGGLD010000005.1"/>
</dbReference>
<proteinExistence type="predicted"/>
<evidence type="ECO:0000259" key="2">
    <source>
        <dbReference type="Pfam" id="PF13439"/>
    </source>
</evidence>
<evidence type="ECO:0000259" key="1">
    <source>
        <dbReference type="Pfam" id="PF00534"/>
    </source>
</evidence>
<dbReference type="EMBL" id="JAGGLD010000005">
    <property type="protein sequence ID" value="MBP2001946.1"/>
    <property type="molecule type" value="Genomic_DNA"/>
</dbReference>
<dbReference type="Proteomes" id="UP001519288">
    <property type="component" value="Unassembled WGS sequence"/>
</dbReference>
<name>A0ABS4JLI2_9BACL</name>
<comment type="caution">
    <text evidence="3">The sequence shown here is derived from an EMBL/GenBank/DDBJ whole genome shotgun (WGS) entry which is preliminary data.</text>
</comment>
<dbReference type="InterPro" id="IPR028098">
    <property type="entry name" value="Glyco_trans_4-like_N"/>
</dbReference>
<feature type="domain" description="Glycosyl transferase family 1" evidence="1">
    <location>
        <begin position="184"/>
        <end position="344"/>
    </location>
</feature>
<reference evidence="3 4" key="1">
    <citation type="submission" date="2021-03" db="EMBL/GenBank/DDBJ databases">
        <title>Genomic Encyclopedia of Type Strains, Phase IV (KMG-IV): sequencing the most valuable type-strain genomes for metagenomic binning, comparative biology and taxonomic classification.</title>
        <authorList>
            <person name="Goeker M."/>
        </authorList>
    </citation>
    <scope>NUCLEOTIDE SEQUENCE [LARGE SCALE GENOMIC DNA]</scope>
    <source>
        <strain evidence="3 4">DSM 26806</strain>
    </source>
</reference>
<dbReference type="Pfam" id="PF13439">
    <property type="entry name" value="Glyco_transf_4"/>
    <property type="match status" value="1"/>
</dbReference>
<accession>A0ABS4JLI2</accession>
<feature type="domain" description="Glycosyltransferase subfamily 4-like N-terminal" evidence="2">
    <location>
        <begin position="15"/>
        <end position="170"/>
    </location>
</feature>
<dbReference type="Pfam" id="PF00534">
    <property type="entry name" value="Glycos_transf_1"/>
    <property type="match status" value="1"/>
</dbReference>
<organism evidence="3 4">
    <name type="scientific">Paenibacillus shirakamiensis</name>
    <dbReference type="NCBI Taxonomy" id="1265935"/>
    <lineage>
        <taxon>Bacteria</taxon>
        <taxon>Bacillati</taxon>
        <taxon>Bacillota</taxon>
        <taxon>Bacilli</taxon>
        <taxon>Bacillales</taxon>
        <taxon>Paenibacillaceae</taxon>
        <taxon>Paenibacillus</taxon>
    </lineage>
</organism>